<dbReference type="EMBL" id="LJRI01000093">
    <property type="protein sequence ID" value="KPZ12713.1"/>
    <property type="molecule type" value="Genomic_DNA"/>
</dbReference>
<reference evidence="2 3" key="1">
    <citation type="submission" date="2015-09" db="EMBL/GenBank/DDBJ databases">
        <title>Genome announcement of multiple Pseudomonas syringae strains.</title>
        <authorList>
            <person name="Thakur S."/>
            <person name="Wang P.W."/>
            <person name="Gong Y."/>
            <person name="Weir B.S."/>
            <person name="Guttman D.S."/>
        </authorList>
    </citation>
    <scope>NUCLEOTIDE SEQUENCE [LARGE SCALE GENOMIC DNA]</scope>
    <source>
        <strain evidence="2 3">ICMP16929</strain>
    </source>
</reference>
<organism evidence="2 3">
    <name type="scientific">Pseudomonas syringae pv. spinaceae</name>
    <dbReference type="NCBI Taxonomy" id="264459"/>
    <lineage>
        <taxon>Bacteria</taxon>
        <taxon>Pseudomonadati</taxon>
        <taxon>Pseudomonadota</taxon>
        <taxon>Gammaproteobacteria</taxon>
        <taxon>Pseudomonadales</taxon>
        <taxon>Pseudomonadaceae</taxon>
        <taxon>Pseudomonas</taxon>
        <taxon>Pseudomonas syringae</taxon>
    </lineage>
</organism>
<protein>
    <submittedName>
        <fullName evidence="2">Uncharacterized protein</fullName>
    </submittedName>
</protein>
<feature type="compositionally biased region" description="Basic and acidic residues" evidence="1">
    <location>
        <begin position="1"/>
        <end position="10"/>
    </location>
</feature>
<evidence type="ECO:0000256" key="1">
    <source>
        <dbReference type="SAM" id="MobiDB-lite"/>
    </source>
</evidence>
<name>A0A0N8TD63_PSESX</name>
<dbReference type="Proteomes" id="UP000050384">
    <property type="component" value="Unassembled WGS sequence"/>
</dbReference>
<dbReference type="RefSeq" id="WP_057426175.1">
    <property type="nucleotide sequence ID" value="NZ_LJRI01000093.1"/>
</dbReference>
<comment type="caution">
    <text evidence="2">The sequence shown here is derived from an EMBL/GenBank/DDBJ whole genome shotgun (WGS) entry which is preliminary data.</text>
</comment>
<accession>A0A0N8TD63</accession>
<evidence type="ECO:0000313" key="3">
    <source>
        <dbReference type="Proteomes" id="UP000050384"/>
    </source>
</evidence>
<feature type="region of interest" description="Disordered" evidence="1">
    <location>
        <begin position="1"/>
        <end position="30"/>
    </location>
</feature>
<sequence>MATVKIDKTSGDQPAAPTGQVTPTAISATDALPHPAPAVAVRMYRDTLFTSRPPILPDDRTLAVAKGIATAQADDTVALEYLRAHPDLEPLE</sequence>
<dbReference type="AlphaFoldDB" id="A0A0N8TD63"/>
<evidence type="ECO:0000313" key="2">
    <source>
        <dbReference type="EMBL" id="KPZ12713.1"/>
    </source>
</evidence>
<dbReference type="PATRIC" id="fig|264459.3.peg.1157"/>
<proteinExistence type="predicted"/>
<gene>
    <name evidence="2" type="ORF">ALO94_00676</name>
</gene>